<name>A0A1F5S486_9BACT</name>
<evidence type="ECO:0000313" key="4">
    <source>
        <dbReference type="Proteomes" id="UP000178323"/>
    </source>
</evidence>
<gene>
    <name evidence="3" type="ORF">A2Y83_04335</name>
</gene>
<evidence type="ECO:0000259" key="1">
    <source>
        <dbReference type="Pfam" id="PF00534"/>
    </source>
</evidence>
<dbReference type="GO" id="GO:0016757">
    <property type="term" value="F:glycosyltransferase activity"/>
    <property type="evidence" value="ECO:0007669"/>
    <property type="project" value="InterPro"/>
</dbReference>
<dbReference type="InterPro" id="IPR001296">
    <property type="entry name" value="Glyco_trans_1"/>
</dbReference>
<feature type="domain" description="Glycosyltransferase subfamily 4-like N-terminal" evidence="2">
    <location>
        <begin position="152"/>
        <end position="226"/>
    </location>
</feature>
<dbReference type="PANTHER" id="PTHR12526">
    <property type="entry name" value="GLYCOSYLTRANSFERASE"/>
    <property type="match status" value="1"/>
</dbReference>
<dbReference type="PANTHER" id="PTHR12526:SF630">
    <property type="entry name" value="GLYCOSYLTRANSFERASE"/>
    <property type="match status" value="1"/>
</dbReference>
<feature type="domain" description="Glycosyltransferase subfamily 4-like N-terminal" evidence="2">
    <location>
        <begin position="29"/>
        <end position="126"/>
    </location>
</feature>
<dbReference type="Gene3D" id="3.40.50.2000">
    <property type="entry name" value="Glycogen Phosphorylase B"/>
    <property type="match status" value="2"/>
</dbReference>
<reference evidence="3 4" key="1">
    <citation type="journal article" date="2016" name="Nat. Commun.">
        <title>Thousands of microbial genomes shed light on interconnected biogeochemical processes in an aquifer system.</title>
        <authorList>
            <person name="Anantharaman K."/>
            <person name="Brown C.T."/>
            <person name="Hug L.A."/>
            <person name="Sharon I."/>
            <person name="Castelle C.J."/>
            <person name="Probst A.J."/>
            <person name="Thomas B.C."/>
            <person name="Singh A."/>
            <person name="Wilkins M.J."/>
            <person name="Karaoz U."/>
            <person name="Brodie E.L."/>
            <person name="Williams K.H."/>
            <person name="Hubbard S.S."/>
            <person name="Banfield J.F."/>
        </authorList>
    </citation>
    <scope>NUCLEOTIDE SEQUENCE [LARGE SCALE GENOMIC DNA]</scope>
</reference>
<dbReference type="EMBL" id="MFFS01000066">
    <property type="protein sequence ID" value="OGF21243.1"/>
    <property type="molecule type" value="Genomic_DNA"/>
</dbReference>
<evidence type="ECO:0008006" key="5">
    <source>
        <dbReference type="Google" id="ProtNLM"/>
    </source>
</evidence>
<organism evidence="3 4">
    <name type="scientific">Candidatus Falkowbacteria bacterium RBG_13_39_14</name>
    <dbReference type="NCBI Taxonomy" id="1797985"/>
    <lineage>
        <taxon>Bacteria</taxon>
        <taxon>Candidatus Falkowiibacteriota</taxon>
    </lineage>
</organism>
<dbReference type="SUPFAM" id="SSF53756">
    <property type="entry name" value="UDP-Glycosyltransferase/glycogen phosphorylase"/>
    <property type="match status" value="1"/>
</dbReference>
<feature type="domain" description="Glycosyl transferase family 1" evidence="1">
    <location>
        <begin position="274"/>
        <end position="429"/>
    </location>
</feature>
<dbReference type="Pfam" id="PF00534">
    <property type="entry name" value="Glycos_transf_1"/>
    <property type="match status" value="1"/>
</dbReference>
<sequence>MFRIYNFEFRISFFMAIKKVLYIVTQSEWGGAQKYVYDLTKSFLDEGMEAGVAAGTEKADLLNKLASLESDKLSLFREKHMIRAINPYHDAIEFFSLIRIICKFKPDIVHLNSSKAGMLGTAAAWVYNLLKNPPFRQNGGQVSLPAQAGPFKKGGNIKVIYTAHGFVFNENLSILIYLFYLWLEKVCSWMRDKVIAVSLYDMKSALEKKAVGKNKITVVHNGVDLKKRDEILGKVEARGKLKNFISPLEGGKGGVNAGIGAVNSNFSGNALESPEAQIVGTVANFYENKGLKYLIEAAGEVVADMPNAAFILIGKGELEHKLRKIVKDKRLADKFFIIGAIPDAYKYFRAFDVFCLPSIKEGLSYTLLEALMAGLPIVSTEVGGNPEIVGDGDNGFLVLPKDKSALAEKIKSILKNKELREKMGESSYQKAGDFSLEKMVRETREVYDELFYPV</sequence>
<proteinExistence type="predicted"/>
<comment type="caution">
    <text evidence="3">The sequence shown here is derived from an EMBL/GenBank/DDBJ whole genome shotgun (WGS) entry which is preliminary data.</text>
</comment>
<protein>
    <recommendedName>
        <fullName evidence="5">Glycosyltransferase subfamily 4-like N-terminal domain-containing protein</fullName>
    </recommendedName>
</protein>
<evidence type="ECO:0000259" key="2">
    <source>
        <dbReference type="Pfam" id="PF13439"/>
    </source>
</evidence>
<dbReference type="STRING" id="1797985.A2Y83_04335"/>
<dbReference type="Pfam" id="PF13439">
    <property type="entry name" value="Glyco_transf_4"/>
    <property type="match status" value="2"/>
</dbReference>
<evidence type="ECO:0000313" key="3">
    <source>
        <dbReference type="EMBL" id="OGF21243.1"/>
    </source>
</evidence>
<accession>A0A1F5S486</accession>
<dbReference type="InterPro" id="IPR028098">
    <property type="entry name" value="Glyco_trans_4-like_N"/>
</dbReference>
<dbReference type="Proteomes" id="UP000178323">
    <property type="component" value="Unassembled WGS sequence"/>
</dbReference>
<dbReference type="AlphaFoldDB" id="A0A1F5S486"/>